<proteinExistence type="predicted"/>
<evidence type="ECO:0000313" key="4">
    <source>
        <dbReference type="Proteomes" id="UP000262832"/>
    </source>
</evidence>
<sequence>MKLKLSLLAAALGFSMSALANPNEIIKEFDLIHSDSFSSNLDKWVIEKTNATVQIKDGELFIDDAAGTTVWFKDDIGTPSVIEFNGAVVVEGGPNDRGTDLNWFWMAQDTSNPNDFFARSEWREGDMRKYDPMRLYYIGYGANENSTTRFRRYAGDGLRPLLPEYDVSDKKFMNVPNVMTNIKIVNLEDKIEVYANDNKLYEIKDNEPFKSGKFGFRTWKSHLKLDDFKVYAPKNNQFNI</sequence>
<organism evidence="3 4">
    <name type="scientific">Vibrio alfacsensis</name>
    <dbReference type="NCBI Taxonomy" id="1074311"/>
    <lineage>
        <taxon>Bacteria</taxon>
        <taxon>Pseudomonadati</taxon>
        <taxon>Pseudomonadota</taxon>
        <taxon>Gammaproteobacteria</taxon>
        <taxon>Vibrionales</taxon>
        <taxon>Vibrionaceae</taxon>
        <taxon>Vibrio</taxon>
    </lineage>
</organism>
<feature type="chain" id="PRO_5046496390" description="DUF6250 domain-containing protein" evidence="1">
    <location>
        <begin position="21"/>
        <end position="240"/>
    </location>
</feature>
<protein>
    <recommendedName>
        <fullName evidence="2">DUF6250 domain-containing protein</fullName>
    </recommendedName>
</protein>
<accession>A0ABN5PJT0</accession>
<evidence type="ECO:0000259" key="2">
    <source>
        <dbReference type="Pfam" id="PF19763"/>
    </source>
</evidence>
<dbReference type="EMBL" id="CP032094">
    <property type="protein sequence ID" value="AXY02486.1"/>
    <property type="molecule type" value="Genomic_DNA"/>
</dbReference>
<dbReference type="Gene3D" id="2.60.120.200">
    <property type="match status" value="1"/>
</dbReference>
<name>A0ABN5PJT0_9VIBR</name>
<dbReference type="InterPro" id="IPR046217">
    <property type="entry name" value="DUF6250"/>
</dbReference>
<gene>
    <name evidence="3" type="ORF">D1115_15595</name>
</gene>
<keyword evidence="4" id="KW-1185">Reference proteome</keyword>
<feature type="domain" description="DUF6250" evidence="2">
    <location>
        <begin position="62"/>
        <end position="228"/>
    </location>
</feature>
<reference evidence="3 4" key="1">
    <citation type="submission" date="2018-08" db="EMBL/GenBank/DDBJ databases">
        <title>Genomic taxonomy of the Vibrionaceae family.</title>
        <authorList>
            <person name="Gomez-Gil B."/>
            <person name="Tanaka M."/>
            <person name="Sawabe T."/>
            <person name="Enciso-Ibarra K."/>
        </authorList>
    </citation>
    <scope>NUCLEOTIDE SEQUENCE [LARGE SCALE GENOMIC DNA]</scope>
    <source>
        <strain evidence="3 4">CAIM 1831</strain>
    </source>
</reference>
<evidence type="ECO:0000313" key="3">
    <source>
        <dbReference type="EMBL" id="AXY02486.1"/>
    </source>
</evidence>
<dbReference type="Pfam" id="PF19763">
    <property type="entry name" value="DUF6250"/>
    <property type="match status" value="1"/>
</dbReference>
<evidence type="ECO:0000256" key="1">
    <source>
        <dbReference type="SAM" id="SignalP"/>
    </source>
</evidence>
<feature type="signal peptide" evidence="1">
    <location>
        <begin position="1"/>
        <end position="20"/>
    </location>
</feature>
<dbReference type="RefSeq" id="WP_128812400.1">
    <property type="nucleotide sequence ID" value="NZ_CP032094.1"/>
</dbReference>
<keyword evidence="1" id="KW-0732">Signal</keyword>
<dbReference type="Proteomes" id="UP000262832">
    <property type="component" value="Chromosome II"/>
</dbReference>